<dbReference type="GO" id="GO:0000076">
    <property type="term" value="P:DNA replication checkpoint signaling"/>
    <property type="evidence" value="ECO:0007669"/>
    <property type="project" value="UniProtKB-UniRule"/>
</dbReference>
<evidence type="ECO:0000313" key="9">
    <source>
        <dbReference type="EMBL" id="KAG7563078.1"/>
    </source>
</evidence>
<comment type="function">
    <text evidence="6">Plays an important role in the control of DNA replication and the maintenance of replication fork stability.</text>
</comment>
<protein>
    <recommendedName>
        <fullName evidence="6">Chromosome segregation in meiosis protein</fullName>
    </recommendedName>
</protein>
<feature type="compositionally biased region" description="Basic and acidic residues" evidence="7">
    <location>
        <begin position="334"/>
        <end position="343"/>
    </location>
</feature>
<feature type="compositionally biased region" description="Basic and acidic residues" evidence="7">
    <location>
        <begin position="159"/>
        <end position="175"/>
    </location>
</feature>
<gene>
    <name evidence="9" type="ORF">FFLO_01510</name>
</gene>
<proteinExistence type="inferred from homology"/>
<feature type="compositionally biased region" description="Basic and acidic residues" evidence="7">
    <location>
        <begin position="263"/>
        <end position="276"/>
    </location>
</feature>
<dbReference type="EMBL" id="JABELV010000021">
    <property type="protein sequence ID" value="KAG7563078.1"/>
    <property type="molecule type" value="Genomic_DNA"/>
</dbReference>
<feature type="region of interest" description="Disordered" evidence="7">
    <location>
        <begin position="263"/>
        <end position="424"/>
    </location>
</feature>
<dbReference type="PANTHER" id="PTHR13220:SF11">
    <property type="entry name" value="TIMELESS-INTERACTING PROTEIN"/>
    <property type="match status" value="1"/>
</dbReference>
<dbReference type="GO" id="GO:0031297">
    <property type="term" value="P:replication fork processing"/>
    <property type="evidence" value="ECO:0007669"/>
    <property type="project" value="UniProtKB-UniRule"/>
</dbReference>
<evidence type="ECO:0000256" key="1">
    <source>
        <dbReference type="ARBA" id="ARBA00004123"/>
    </source>
</evidence>
<feature type="compositionally biased region" description="Basic and acidic residues" evidence="7">
    <location>
        <begin position="56"/>
        <end position="66"/>
    </location>
</feature>
<accession>A0A8K0JPK2</accession>
<feature type="region of interest" description="Disordered" evidence="7">
    <location>
        <begin position="1"/>
        <end position="181"/>
    </location>
</feature>
<feature type="compositionally biased region" description="Low complexity" evidence="7">
    <location>
        <begin position="373"/>
        <end position="392"/>
    </location>
</feature>
<comment type="caution">
    <text evidence="9">The sequence shown here is derived from an EMBL/GenBank/DDBJ whole genome shotgun (WGS) entry which is preliminary data.</text>
</comment>
<dbReference type="PANTHER" id="PTHR13220">
    <property type="entry name" value="TIMELESS INTERACTING-RELATED"/>
    <property type="match status" value="1"/>
</dbReference>
<evidence type="ECO:0000256" key="7">
    <source>
        <dbReference type="SAM" id="MobiDB-lite"/>
    </source>
</evidence>
<evidence type="ECO:0000256" key="5">
    <source>
        <dbReference type="ARBA" id="ARBA00023306"/>
    </source>
</evidence>
<keyword evidence="10" id="KW-1185">Reference proteome</keyword>
<name>A0A8K0JPK2_9TREE</name>
<dbReference type="GO" id="GO:0006974">
    <property type="term" value="P:DNA damage response"/>
    <property type="evidence" value="ECO:0007669"/>
    <property type="project" value="UniProtKB-KW"/>
</dbReference>
<dbReference type="OrthoDB" id="437078at2759"/>
<feature type="compositionally biased region" description="Basic and acidic residues" evidence="7">
    <location>
        <begin position="395"/>
        <end position="408"/>
    </location>
</feature>
<feature type="compositionally biased region" description="Basic and acidic residues" evidence="7">
    <location>
        <begin position="292"/>
        <end position="310"/>
    </location>
</feature>
<evidence type="ECO:0000313" key="10">
    <source>
        <dbReference type="Proteomes" id="UP000812966"/>
    </source>
</evidence>
<comment type="subcellular location">
    <subcellularLocation>
        <location evidence="1 6">Nucleus</location>
    </subcellularLocation>
</comment>
<feature type="domain" description="Chromosome segregation in meiosis protein 3" evidence="8">
    <location>
        <begin position="185"/>
        <end position="266"/>
    </location>
</feature>
<dbReference type="Pfam" id="PF07962">
    <property type="entry name" value="Swi3"/>
    <property type="match status" value="1"/>
</dbReference>
<evidence type="ECO:0000259" key="8">
    <source>
        <dbReference type="Pfam" id="PF07962"/>
    </source>
</evidence>
<feature type="compositionally biased region" description="Low complexity" evidence="7">
    <location>
        <begin position="38"/>
        <end position="52"/>
    </location>
</feature>
<dbReference type="GO" id="GO:0031298">
    <property type="term" value="C:replication fork protection complex"/>
    <property type="evidence" value="ECO:0007669"/>
    <property type="project" value="TreeGrafter"/>
</dbReference>
<feature type="compositionally biased region" description="Acidic residues" evidence="7">
    <location>
        <begin position="409"/>
        <end position="424"/>
    </location>
</feature>
<dbReference type="GO" id="GO:0003677">
    <property type="term" value="F:DNA binding"/>
    <property type="evidence" value="ECO:0007669"/>
    <property type="project" value="TreeGrafter"/>
</dbReference>
<keyword evidence="3 6" id="KW-0227">DNA damage</keyword>
<dbReference type="Proteomes" id="UP000812966">
    <property type="component" value="Unassembled WGS sequence"/>
</dbReference>
<evidence type="ECO:0000256" key="2">
    <source>
        <dbReference type="ARBA" id="ARBA00006075"/>
    </source>
</evidence>
<dbReference type="GO" id="GO:0043111">
    <property type="term" value="P:replication fork arrest"/>
    <property type="evidence" value="ECO:0007669"/>
    <property type="project" value="TreeGrafter"/>
</dbReference>
<feature type="compositionally biased region" description="Basic and acidic residues" evidence="7">
    <location>
        <begin position="82"/>
        <end position="97"/>
    </location>
</feature>
<dbReference type="AlphaFoldDB" id="A0A8K0JPK2"/>
<dbReference type="InterPro" id="IPR040038">
    <property type="entry name" value="TIPIN/Csm3/Swi3"/>
</dbReference>
<feature type="compositionally biased region" description="Acidic residues" evidence="7">
    <location>
        <begin position="358"/>
        <end position="368"/>
    </location>
</feature>
<evidence type="ECO:0000256" key="3">
    <source>
        <dbReference type="ARBA" id="ARBA00022763"/>
    </source>
</evidence>
<reference evidence="9" key="1">
    <citation type="submission" date="2020-04" db="EMBL/GenBank/DDBJ databases">
        <title>Analysis of mating type loci in Filobasidium floriforme.</title>
        <authorList>
            <person name="Nowrousian M."/>
        </authorList>
    </citation>
    <scope>NUCLEOTIDE SEQUENCE</scope>
    <source>
        <strain evidence="9">CBS 6242</strain>
    </source>
</reference>
<dbReference type="InterPro" id="IPR012923">
    <property type="entry name" value="Csm3"/>
</dbReference>
<evidence type="ECO:0000256" key="6">
    <source>
        <dbReference type="RuleBase" id="RU366049"/>
    </source>
</evidence>
<evidence type="ECO:0000256" key="4">
    <source>
        <dbReference type="ARBA" id="ARBA00023242"/>
    </source>
</evidence>
<sequence length="424" mass="46241">MSSPPSSPQAIRAEPDSPPAQHDSLSIFTPVKRNPGNPLFLPSPSSTASPSPAKRPRLDFGRDRSSAEAGPSRSRGVPASARPRDSNGDRGRNDRPLAQEAPEDILALFDDSDDDRSDHGLNRANLTIQHGTEEGGLNGNAMDPYSMGNGAGTLMGRDLGMDRAGSDNEADDRKGGEKKRRVMPKMDHDRLLDKNGFPALIKEAKRFKIKGKGHEATDLSNLLEMYRLWAHKMYPKMTFGDTVTKVESLCHSRLMSSTLSRYREEAKREAEERDRPPAIPLELNANEDEDGSRERAVGRPAEEDHEDEGRASSPSIPRDLQDNPFLSPRSRARMALDRARHLGLDVGSSGERPGSPPNEEEEDEEMDLDAVIAAAEAEAQGLAGQGGESSASKGKGREEPVDAGHDIPPEFEDDEEDWAALDGM</sequence>
<keyword evidence="5 6" id="KW-0131">Cell cycle</keyword>
<comment type="similarity">
    <text evidence="2 6">Belongs to the CSM3 family.</text>
</comment>
<keyword evidence="4 6" id="KW-0539">Nucleus</keyword>
<organism evidence="9 10">
    <name type="scientific">Filobasidium floriforme</name>
    <dbReference type="NCBI Taxonomy" id="5210"/>
    <lineage>
        <taxon>Eukaryota</taxon>
        <taxon>Fungi</taxon>
        <taxon>Dikarya</taxon>
        <taxon>Basidiomycota</taxon>
        <taxon>Agaricomycotina</taxon>
        <taxon>Tremellomycetes</taxon>
        <taxon>Filobasidiales</taxon>
        <taxon>Filobasidiaceae</taxon>
        <taxon>Filobasidium</taxon>
    </lineage>
</organism>